<dbReference type="InterPro" id="IPR023932">
    <property type="entry name" value="CE1759_FMN_reduct"/>
</dbReference>
<evidence type="ECO:0000313" key="6">
    <source>
        <dbReference type="Proteomes" id="UP000186857"/>
    </source>
</evidence>
<dbReference type="InterPro" id="IPR005025">
    <property type="entry name" value="FMN_Rdtase-like_dom"/>
</dbReference>
<evidence type="ECO:0000256" key="1">
    <source>
        <dbReference type="ARBA" id="ARBA00022630"/>
    </source>
</evidence>
<dbReference type="SUPFAM" id="SSF52218">
    <property type="entry name" value="Flavoproteins"/>
    <property type="match status" value="1"/>
</dbReference>
<dbReference type="PANTHER" id="PTHR43408:SF2">
    <property type="entry name" value="FMN REDUCTASE (NADPH)"/>
    <property type="match status" value="1"/>
</dbReference>
<dbReference type="Pfam" id="PF03358">
    <property type="entry name" value="FMN_red"/>
    <property type="match status" value="1"/>
</dbReference>
<organism evidence="5 6">
    <name type="scientific">Actinomyces oris</name>
    <dbReference type="NCBI Taxonomy" id="544580"/>
    <lineage>
        <taxon>Bacteria</taxon>
        <taxon>Bacillati</taxon>
        <taxon>Actinomycetota</taxon>
        <taxon>Actinomycetes</taxon>
        <taxon>Actinomycetales</taxon>
        <taxon>Actinomycetaceae</taxon>
        <taxon>Actinomyces</taxon>
    </lineage>
</organism>
<name>A0A1Q8V8Y9_9ACTO</name>
<dbReference type="EMBL" id="MSKJ01000014">
    <property type="protein sequence ID" value="OLO44548.1"/>
    <property type="molecule type" value="Genomic_DNA"/>
</dbReference>
<dbReference type="PANTHER" id="PTHR43408">
    <property type="entry name" value="FMN REDUCTASE (NADPH)"/>
    <property type="match status" value="1"/>
</dbReference>
<keyword evidence="1" id="KW-0285">Flavoprotein</keyword>
<dbReference type="Proteomes" id="UP000186857">
    <property type="component" value="Unassembled WGS sequence"/>
</dbReference>
<evidence type="ECO:0000259" key="4">
    <source>
        <dbReference type="Pfam" id="PF03358"/>
    </source>
</evidence>
<feature type="domain" description="NADPH-dependent FMN reductase-like" evidence="4">
    <location>
        <begin position="6"/>
        <end position="155"/>
    </location>
</feature>
<keyword evidence="3" id="KW-0560">Oxidoreductase</keyword>
<gene>
    <name evidence="5" type="ORF">BKH29_06875</name>
</gene>
<dbReference type="GO" id="GO:0016491">
    <property type="term" value="F:oxidoreductase activity"/>
    <property type="evidence" value="ECO:0007669"/>
    <property type="project" value="UniProtKB-KW"/>
</dbReference>
<evidence type="ECO:0000313" key="5">
    <source>
        <dbReference type="EMBL" id="OLO44548.1"/>
    </source>
</evidence>
<dbReference type="Gene3D" id="3.40.50.360">
    <property type="match status" value="1"/>
</dbReference>
<dbReference type="NCBIfam" id="TIGR04037">
    <property type="entry name" value="LLM_duo_CE1759"/>
    <property type="match status" value="1"/>
</dbReference>
<evidence type="ECO:0000256" key="2">
    <source>
        <dbReference type="ARBA" id="ARBA00022643"/>
    </source>
</evidence>
<proteinExistence type="predicted"/>
<dbReference type="InterPro" id="IPR051814">
    <property type="entry name" value="NAD(P)H-dep_FMN_reductase"/>
</dbReference>
<accession>A0A1Q8V8Y9</accession>
<reference evidence="5 6" key="1">
    <citation type="submission" date="2016-12" db="EMBL/GenBank/DDBJ databases">
        <title>Genomic Comparison of strains in the 'Actinomyces naeslundii' Group.</title>
        <authorList>
            <person name="Mughal S.R."/>
            <person name="Do T."/>
            <person name="Gilbert S.C."/>
            <person name="Witherden E.A."/>
            <person name="Didelot X."/>
            <person name="Beighton D."/>
        </authorList>
    </citation>
    <scope>NUCLEOTIDE SEQUENCE [LARGE SCALE GENOMIC DNA]</scope>
    <source>
        <strain evidence="5 6">CCUG 33920</strain>
    </source>
</reference>
<evidence type="ECO:0000256" key="3">
    <source>
        <dbReference type="ARBA" id="ARBA00023002"/>
    </source>
</evidence>
<comment type="caution">
    <text evidence="5">The sequence shown here is derived from an EMBL/GenBank/DDBJ whole genome shotgun (WGS) entry which is preliminary data.</text>
</comment>
<sequence>MGRLSRIVALHAGVSEPSTSRMLAERLAESTRKALESDSRLASIEVIGLRPLVKDIALASVGGPVSADLQKMIDALSAADGVILVSPVFQASYSGLFKSAMDVLPAGTLEGVPVLLGATAGTARHSLVTEMALRPLVAYMKALPTRTAVFAASEDFGAAWQTPSSSERPESPLNVRVARAERELATLMERFPRQAPVDPLADFAPMGALLAGR</sequence>
<keyword evidence="2" id="KW-0288">FMN</keyword>
<dbReference type="AlphaFoldDB" id="A0A1Q8V8Y9"/>
<dbReference type="InterPro" id="IPR029039">
    <property type="entry name" value="Flavoprotein-like_sf"/>
</dbReference>
<protein>
    <submittedName>
        <fullName evidence="5">FMN reductase</fullName>
    </submittedName>
</protein>